<sequence>MTPGTPERRGGGWRWLNAGGDRAARSRRESIMRSILAFYEIDRTYGGPEEGGWWYDSGTFVRAIAIHFDDEAAIAAQRRANRLLERLQRHKPDVSSVIYDGGRYRAYTFSGLPPERFPAQRPLYS</sequence>
<evidence type="ECO:0000313" key="1">
    <source>
        <dbReference type="EMBL" id="KAF2857179.1"/>
    </source>
</evidence>
<dbReference type="EMBL" id="MU006060">
    <property type="protein sequence ID" value="KAF2857179.1"/>
    <property type="molecule type" value="Genomic_DNA"/>
</dbReference>
<keyword evidence="2" id="KW-1185">Reference proteome</keyword>
<name>A0A6A7BR70_9PEZI</name>
<accession>A0A6A7BR70</accession>
<evidence type="ECO:0000313" key="2">
    <source>
        <dbReference type="Proteomes" id="UP000799421"/>
    </source>
</evidence>
<reference evidence="1" key="1">
    <citation type="journal article" date="2020" name="Stud. Mycol.">
        <title>101 Dothideomycetes genomes: a test case for predicting lifestyles and emergence of pathogens.</title>
        <authorList>
            <person name="Haridas S."/>
            <person name="Albert R."/>
            <person name="Binder M."/>
            <person name="Bloem J."/>
            <person name="Labutti K."/>
            <person name="Salamov A."/>
            <person name="Andreopoulos B."/>
            <person name="Baker S."/>
            <person name="Barry K."/>
            <person name="Bills G."/>
            <person name="Bluhm B."/>
            <person name="Cannon C."/>
            <person name="Castanera R."/>
            <person name="Culley D."/>
            <person name="Daum C."/>
            <person name="Ezra D."/>
            <person name="Gonzalez J."/>
            <person name="Henrissat B."/>
            <person name="Kuo A."/>
            <person name="Liang C."/>
            <person name="Lipzen A."/>
            <person name="Lutzoni F."/>
            <person name="Magnuson J."/>
            <person name="Mondo S."/>
            <person name="Nolan M."/>
            <person name="Ohm R."/>
            <person name="Pangilinan J."/>
            <person name="Park H.-J."/>
            <person name="Ramirez L."/>
            <person name="Alfaro M."/>
            <person name="Sun H."/>
            <person name="Tritt A."/>
            <person name="Yoshinaga Y."/>
            <person name="Zwiers L.-H."/>
            <person name="Turgeon B."/>
            <person name="Goodwin S."/>
            <person name="Spatafora J."/>
            <person name="Crous P."/>
            <person name="Grigoriev I."/>
        </authorList>
    </citation>
    <scope>NUCLEOTIDE SEQUENCE</scope>
    <source>
        <strain evidence="1">CBS 480.64</strain>
    </source>
</reference>
<organism evidence="1 2">
    <name type="scientific">Piedraia hortae CBS 480.64</name>
    <dbReference type="NCBI Taxonomy" id="1314780"/>
    <lineage>
        <taxon>Eukaryota</taxon>
        <taxon>Fungi</taxon>
        <taxon>Dikarya</taxon>
        <taxon>Ascomycota</taxon>
        <taxon>Pezizomycotina</taxon>
        <taxon>Dothideomycetes</taxon>
        <taxon>Dothideomycetidae</taxon>
        <taxon>Capnodiales</taxon>
        <taxon>Piedraiaceae</taxon>
        <taxon>Piedraia</taxon>
    </lineage>
</organism>
<dbReference type="AlphaFoldDB" id="A0A6A7BR70"/>
<dbReference type="OrthoDB" id="10313446at2759"/>
<proteinExistence type="predicted"/>
<dbReference type="Proteomes" id="UP000799421">
    <property type="component" value="Unassembled WGS sequence"/>
</dbReference>
<protein>
    <submittedName>
        <fullName evidence="1">Uncharacterized protein</fullName>
    </submittedName>
</protein>
<gene>
    <name evidence="1" type="ORF">K470DRAFT_273494</name>
</gene>